<evidence type="ECO:0000313" key="2">
    <source>
        <dbReference type="Proteomes" id="UP000032420"/>
    </source>
</evidence>
<dbReference type="KEGG" id="eme:CEM_142"/>
<accession>A0A078KHL2</accession>
<reference evidence="2" key="1">
    <citation type="submission" date="2014-07" db="EMBL/GenBank/DDBJ databases">
        <authorList>
            <person name="Santos-Garcia D."/>
        </authorList>
    </citation>
    <scope>NUCLEOTIDE SEQUENCE [LARGE SCALE GENOMIC DNA]</scope>
</reference>
<keyword evidence="2" id="KW-1185">Reference proteome</keyword>
<gene>
    <name evidence="1" type="ORF">CEM_142</name>
</gene>
<dbReference type="Proteomes" id="UP000032420">
    <property type="component" value="Chromosome I"/>
</dbReference>
<protein>
    <submittedName>
        <fullName evidence="1">Uncharacterized protein</fullName>
    </submittedName>
</protein>
<dbReference type="HOGENOM" id="CLU_3326066_0_0_6"/>
<dbReference type="AlphaFoldDB" id="A0A078KHL2"/>
<sequence length="38" mass="4428">MAVKLLMIRMHGLAADKQQFIVISFKICMPKMNLQSEY</sequence>
<organism evidence="1 2">
    <name type="scientific">Candidatus Johnevansia muelleri</name>
    <dbReference type="NCBI Taxonomy" id="1495769"/>
    <lineage>
        <taxon>Bacteria</taxon>
        <taxon>Pseudomonadati</taxon>
        <taxon>Pseudomonadota</taxon>
        <taxon>Gammaproteobacteria</taxon>
        <taxon>Candidatus Johnevansiales</taxon>
        <taxon>Candidatus Johnevansiaceae</taxon>
        <taxon>Candidatus Johnevansia</taxon>
    </lineage>
</organism>
<proteinExistence type="predicted"/>
<name>A0A078KHL2_9GAMM</name>
<evidence type="ECO:0000313" key="1">
    <source>
        <dbReference type="EMBL" id="CDZ16410.1"/>
    </source>
</evidence>
<dbReference type="EMBL" id="LM655252">
    <property type="protein sequence ID" value="CDZ16410.1"/>
    <property type="molecule type" value="Genomic_DNA"/>
</dbReference>